<dbReference type="SUPFAM" id="SSF46785">
    <property type="entry name" value="Winged helix' DNA-binding domain"/>
    <property type="match status" value="1"/>
</dbReference>
<dbReference type="Gene3D" id="1.10.10.10">
    <property type="entry name" value="Winged helix-like DNA-binding domain superfamily/Winged helix DNA-binding domain"/>
    <property type="match status" value="1"/>
</dbReference>
<organism evidence="1">
    <name type="scientific">uncultured Caudovirales phage</name>
    <dbReference type="NCBI Taxonomy" id="2100421"/>
    <lineage>
        <taxon>Viruses</taxon>
        <taxon>Duplodnaviria</taxon>
        <taxon>Heunggongvirae</taxon>
        <taxon>Uroviricota</taxon>
        <taxon>Caudoviricetes</taxon>
        <taxon>Peduoviridae</taxon>
        <taxon>Maltschvirus</taxon>
        <taxon>Maltschvirus maltsch</taxon>
    </lineage>
</organism>
<sequence>MSSTNLEIWQFLKKQLKPRSLDPSELLPENYDPSIKPIRCTEFSSLLDCLREKLQIHESMEHTFAVMLASHIGTFTGSVPLWFYIIGPASSGKTTLSDLISAASPYIKAVSKFTGLHSGFRSGASKADASLFASWQNMTVVIKDFTTVIAMSPEARDRIFSELRDAYDGSSAAQFRNRVAHEYHGIKFSVLACVTEAIRKFNVSNLGERFLHCQIDSRWNPDLTLTTYSASDDTLYRAMRSALSSITDDKGTSNSHLIPQKCTTYGFIEYLIQSIENNPDHVLRIGNNISHKYLPFLMSMSKIVSASRAYVDGASHRPRPEAATRVAIQLSKLAACLCIVYGVSSPDKTILNILRKVAYDTSFNLNSEVMMYIYSNPKTTIPDIVSDVDSTAPTISKVISDLQALGIVSKVTAVKRSIGRPAMSYDLVKEIRDSYKIIEETTA</sequence>
<dbReference type="InterPro" id="IPR036390">
    <property type="entry name" value="WH_DNA-bd_sf"/>
</dbReference>
<name>A0A6J5M704_9CAUD</name>
<dbReference type="EMBL" id="LR796422">
    <property type="protein sequence ID" value="CAB4142815.1"/>
    <property type="molecule type" value="Genomic_DNA"/>
</dbReference>
<evidence type="ECO:0000313" key="1">
    <source>
        <dbReference type="EMBL" id="CAB4142815.1"/>
    </source>
</evidence>
<gene>
    <name evidence="1" type="ORF">UFOVP448_40</name>
</gene>
<accession>A0A6J5M704</accession>
<reference evidence="1" key="1">
    <citation type="submission" date="2020-04" db="EMBL/GenBank/DDBJ databases">
        <authorList>
            <person name="Chiriac C."/>
            <person name="Salcher M."/>
            <person name="Ghai R."/>
            <person name="Kavagutti S V."/>
        </authorList>
    </citation>
    <scope>NUCLEOTIDE SEQUENCE</scope>
</reference>
<proteinExistence type="predicted"/>
<dbReference type="InterPro" id="IPR036388">
    <property type="entry name" value="WH-like_DNA-bd_sf"/>
</dbReference>
<protein>
    <submittedName>
        <fullName evidence="1">Uncharacterized protein</fullName>
    </submittedName>
</protein>